<dbReference type="SUPFAM" id="SSF50249">
    <property type="entry name" value="Nucleic acid-binding proteins"/>
    <property type="match status" value="1"/>
</dbReference>
<gene>
    <name evidence="2" type="ORF">R3I93_019966</name>
</gene>
<feature type="region of interest" description="Disordered" evidence="1">
    <location>
        <begin position="239"/>
        <end position="270"/>
    </location>
</feature>
<name>A0AAN9GUK6_9TELE</name>
<evidence type="ECO:0000313" key="2">
    <source>
        <dbReference type="EMBL" id="KAK7130476.1"/>
    </source>
</evidence>
<organism evidence="2 3">
    <name type="scientific">Phoxinus phoxinus</name>
    <name type="common">Eurasian minnow</name>
    <dbReference type="NCBI Taxonomy" id="58324"/>
    <lineage>
        <taxon>Eukaryota</taxon>
        <taxon>Metazoa</taxon>
        <taxon>Chordata</taxon>
        <taxon>Craniata</taxon>
        <taxon>Vertebrata</taxon>
        <taxon>Euteleostomi</taxon>
        <taxon>Actinopterygii</taxon>
        <taxon>Neopterygii</taxon>
        <taxon>Teleostei</taxon>
        <taxon>Ostariophysi</taxon>
        <taxon>Cypriniformes</taxon>
        <taxon>Leuciscidae</taxon>
        <taxon>Phoxininae</taxon>
        <taxon>Phoxinus</taxon>
    </lineage>
</organism>
<protein>
    <submittedName>
        <fullName evidence="2">Uncharacterized protein</fullName>
    </submittedName>
</protein>
<comment type="caution">
    <text evidence="2">The sequence shown here is derived from an EMBL/GenBank/DDBJ whole genome shotgun (WGS) entry which is preliminary data.</text>
</comment>
<dbReference type="AlphaFoldDB" id="A0AAN9GUK6"/>
<reference evidence="2 3" key="1">
    <citation type="submission" date="2024-02" db="EMBL/GenBank/DDBJ databases">
        <title>Chromosome-level genome assembly of the Eurasian Minnow (Phoxinus phoxinus).</title>
        <authorList>
            <person name="Oriowo T.O."/>
            <person name="Martin S."/>
            <person name="Stange M."/>
            <person name="Chrysostomakis Y."/>
            <person name="Brown T."/>
            <person name="Winkler S."/>
            <person name="Kukowka S."/>
            <person name="Myers E.W."/>
            <person name="Bohne A."/>
        </authorList>
    </citation>
    <scope>NUCLEOTIDE SEQUENCE [LARGE SCALE GENOMIC DNA]</scope>
    <source>
        <strain evidence="2">ZFMK-TIS-60720</strain>
        <tissue evidence="2">Whole Organism</tissue>
    </source>
</reference>
<dbReference type="InterPro" id="IPR012340">
    <property type="entry name" value="NA-bd_OB-fold"/>
</dbReference>
<dbReference type="EMBL" id="JAYKXH010000021">
    <property type="protein sequence ID" value="KAK7130476.1"/>
    <property type="molecule type" value="Genomic_DNA"/>
</dbReference>
<evidence type="ECO:0000313" key="3">
    <source>
        <dbReference type="Proteomes" id="UP001364617"/>
    </source>
</evidence>
<dbReference type="Proteomes" id="UP001364617">
    <property type="component" value="Unassembled WGS sequence"/>
</dbReference>
<evidence type="ECO:0000256" key="1">
    <source>
        <dbReference type="SAM" id="MobiDB-lite"/>
    </source>
</evidence>
<proteinExistence type="predicted"/>
<accession>A0AAN9GUK6</accession>
<keyword evidence="3" id="KW-1185">Reference proteome</keyword>
<dbReference type="Gene3D" id="2.40.50.140">
    <property type="entry name" value="Nucleic acid-binding proteins"/>
    <property type="match status" value="1"/>
</dbReference>
<sequence length="270" mass="29925">MAPKQNVPAVKVKVIHVASAPKMVELNGVFVEMQTCHIADDTDHIKIQLWERQLGALISGRWYDIINLSTREFGGDLFPTANRLTEMNEVAALSGVTVDASFAVDEGETRTLTGHVTGAQVTVRRCCTKCCAWQAEVEGKQKFLRCEKCGMVQRFESFQANATAKMSLSGDFGEEDVKLSNSVLRKYLEKEGLLDLLSDRQDVEEHLFEVGLCTFKMLDNIVVAVEKVENALKAVAEEENVNEGEATEMDGWFPEGGDLFDEPVPTTSDK</sequence>
<feature type="compositionally biased region" description="Acidic residues" evidence="1">
    <location>
        <begin position="239"/>
        <end position="248"/>
    </location>
</feature>